<evidence type="ECO:0000313" key="2">
    <source>
        <dbReference type="EMBL" id="CAA9433907.1"/>
    </source>
</evidence>
<gene>
    <name evidence="2" type="ORF">AVDCRST_MAG01-01-3118</name>
</gene>
<keyword evidence="1" id="KW-1133">Transmembrane helix</keyword>
<keyword evidence="1" id="KW-0472">Membrane</keyword>
<dbReference type="EMBL" id="CADCUW010000410">
    <property type="protein sequence ID" value="CAA9433907.1"/>
    <property type="molecule type" value="Genomic_DNA"/>
</dbReference>
<protein>
    <submittedName>
        <fullName evidence="2">Uncharacterized protein</fullName>
    </submittedName>
</protein>
<accession>A0A6J4QC70</accession>
<sequence length="45" mass="4539">MDALNIALVTVGSVVLVVGLLSNPIRRSPVSTPMLALLAGVLLGP</sequence>
<name>A0A6J4QC70_9ACTN</name>
<feature type="non-terminal residue" evidence="2">
    <location>
        <position position="45"/>
    </location>
</feature>
<proteinExistence type="predicted"/>
<reference evidence="2" key="1">
    <citation type="submission" date="2020-02" db="EMBL/GenBank/DDBJ databases">
        <authorList>
            <person name="Meier V. D."/>
        </authorList>
    </citation>
    <scope>NUCLEOTIDE SEQUENCE</scope>
    <source>
        <strain evidence="2">AVDCRST_MAG01</strain>
    </source>
</reference>
<keyword evidence="1" id="KW-0812">Transmembrane</keyword>
<organism evidence="2">
    <name type="scientific">uncultured Rubrobacteraceae bacterium</name>
    <dbReference type="NCBI Taxonomy" id="349277"/>
    <lineage>
        <taxon>Bacteria</taxon>
        <taxon>Bacillati</taxon>
        <taxon>Actinomycetota</taxon>
        <taxon>Rubrobacteria</taxon>
        <taxon>Rubrobacterales</taxon>
        <taxon>Rubrobacteraceae</taxon>
        <taxon>environmental samples</taxon>
    </lineage>
</organism>
<evidence type="ECO:0000256" key="1">
    <source>
        <dbReference type="SAM" id="Phobius"/>
    </source>
</evidence>
<dbReference type="AlphaFoldDB" id="A0A6J4QC70"/>
<feature type="transmembrane region" description="Helical" evidence="1">
    <location>
        <begin position="6"/>
        <end position="25"/>
    </location>
</feature>